<dbReference type="AlphaFoldDB" id="A0A3A6U0F4"/>
<evidence type="ECO:0000256" key="2">
    <source>
        <dbReference type="ARBA" id="ARBA00013090"/>
    </source>
</evidence>
<dbReference type="GO" id="GO:0008881">
    <property type="term" value="F:glutamate racemase activity"/>
    <property type="evidence" value="ECO:0007669"/>
    <property type="project" value="UniProtKB-UniRule"/>
</dbReference>
<dbReference type="SUPFAM" id="SSF53681">
    <property type="entry name" value="Aspartate/glutamate racemase"/>
    <property type="match status" value="2"/>
</dbReference>
<feature type="active site" description="Proton donor/acceptor" evidence="7">
    <location>
        <position position="73"/>
    </location>
</feature>
<dbReference type="Proteomes" id="UP000273022">
    <property type="component" value="Unassembled WGS sequence"/>
</dbReference>
<evidence type="ECO:0000256" key="6">
    <source>
        <dbReference type="ARBA" id="ARBA00023316"/>
    </source>
</evidence>
<feature type="binding site" evidence="7">
    <location>
        <begin position="9"/>
        <end position="10"/>
    </location>
    <ligand>
        <name>substrate</name>
    </ligand>
</feature>
<dbReference type="RefSeq" id="WP_121852249.1">
    <property type="nucleotide sequence ID" value="NZ_CP037952.1"/>
</dbReference>
<name>A0A3A6U0F4_9GAMM</name>
<dbReference type="Pfam" id="PF01177">
    <property type="entry name" value="Asp_Glu_race"/>
    <property type="match status" value="1"/>
</dbReference>
<evidence type="ECO:0000256" key="7">
    <source>
        <dbReference type="HAMAP-Rule" id="MF_00258"/>
    </source>
</evidence>
<dbReference type="InterPro" id="IPR033134">
    <property type="entry name" value="Asp/Glu_racemase_AS_2"/>
</dbReference>
<dbReference type="NCBIfam" id="TIGR00067">
    <property type="entry name" value="glut_race"/>
    <property type="match status" value="1"/>
</dbReference>
<dbReference type="PROSITE" id="PS00924">
    <property type="entry name" value="ASP_GLU_RACEMASE_2"/>
    <property type="match status" value="1"/>
</dbReference>
<feature type="binding site" evidence="7">
    <location>
        <begin position="41"/>
        <end position="42"/>
    </location>
    <ligand>
        <name>substrate</name>
    </ligand>
</feature>
<feature type="binding site" evidence="7">
    <location>
        <begin position="184"/>
        <end position="185"/>
    </location>
    <ligand>
        <name>substrate</name>
    </ligand>
</feature>
<dbReference type="InterPro" id="IPR004391">
    <property type="entry name" value="Glu_race"/>
</dbReference>
<dbReference type="PROSITE" id="PS00923">
    <property type="entry name" value="ASP_GLU_RACEMASE_1"/>
    <property type="match status" value="1"/>
</dbReference>
<evidence type="ECO:0000256" key="3">
    <source>
        <dbReference type="ARBA" id="ARBA00022960"/>
    </source>
</evidence>
<dbReference type="Gene3D" id="3.40.50.1860">
    <property type="match status" value="2"/>
</dbReference>
<dbReference type="UniPathway" id="UPA00219"/>
<comment type="pathway">
    <text evidence="7">Cell wall biogenesis; peptidoglycan biosynthesis.</text>
</comment>
<dbReference type="InterPro" id="IPR018187">
    <property type="entry name" value="Asp/Glu_racemase_AS_1"/>
</dbReference>
<keyword evidence="9" id="KW-1185">Reference proteome</keyword>
<dbReference type="PANTHER" id="PTHR21198">
    <property type="entry name" value="GLUTAMATE RACEMASE"/>
    <property type="match status" value="1"/>
</dbReference>
<dbReference type="PANTHER" id="PTHR21198:SF2">
    <property type="entry name" value="GLUTAMATE RACEMASE"/>
    <property type="match status" value="1"/>
</dbReference>
<dbReference type="FunFam" id="3.40.50.1860:FF:000001">
    <property type="entry name" value="Glutamate racemase"/>
    <property type="match status" value="1"/>
</dbReference>
<dbReference type="HAMAP" id="MF_00258">
    <property type="entry name" value="Glu_racemase"/>
    <property type="match status" value="1"/>
</dbReference>
<comment type="similarity">
    <text evidence="7">Belongs to the aspartate/glutamate racemases family.</text>
</comment>
<feature type="binding site" evidence="7">
    <location>
        <begin position="74"/>
        <end position="75"/>
    </location>
    <ligand>
        <name>substrate</name>
    </ligand>
</feature>
<keyword evidence="6 7" id="KW-0961">Cell wall biogenesis/degradation</keyword>
<dbReference type="EMBL" id="QYYH01000014">
    <property type="protein sequence ID" value="RJY18809.1"/>
    <property type="molecule type" value="Genomic_DNA"/>
</dbReference>
<comment type="caution">
    <text evidence="8">The sequence shown here is derived from an EMBL/GenBank/DDBJ whole genome shotgun (WGS) entry which is preliminary data.</text>
</comment>
<evidence type="ECO:0000256" key="1">
    <source>
        <dbReference type="ARBA" id="ARBA00001602"/>
    </source>
</evidence>
<organism evidence="8 9">
    <name type="scientific">Parashewanella spongiae</name>
    <dbReference type="NCBI Taxonomy" id="342950"/>
    <lineage>
        <taxon>Bacteria</taxon>
        <taxon>Pseudomonadati</taxon>
        <taxon>Pseudomonadota</taxon>
        <taxon>Gammaproteobacteria</taxon>
        <taxon>Alteromonadales</taxon>
        <taxon>Shewanellaceae</taxon>
        <taxon>Parashewanella</taxon>
    </lineage>
</organism>
<evidence type="ECO:0000313" key="8">
    <source>
        <dbReference type="EMBL" id="RJY18809.1"/>
    </source>
</evidence>
<comment type="function">
    <text evidence="7">Provides the (R)-glutamate required for cell wall biosynthesis.</text>
</comment>
<gene>
    <name evidence="7" type="primary">murI</name>
    <name evidence="8" type="ORF">D5R81_03395</name>
</gene>
<accession>A0A3A6U0F4</accession>
<dbReference type="GO" id="GO:0071555">
    <property type="term" value="P:cell wall organization"/>
    <property type="evidence" value="ECO:0007669"/>
    <property type="project" value="UniProtKB-KW"/>
</dbReference>
<dbReference type="InterPro" id="IPR015942">
    <property type="entry name" value="Asp/Glu/hydantoin_racemase"/>
</dbReference>
<sequence length="265" mass="29071">MSQPILVFDSGIGGLTVLSEIKQRLPQQNYHYLFDNLRLPYGELDDQELIEGVVTLIADTVSSIDACLVVIACNTASTLVLSHLRNQLSVPIVGVVPAIKPAAVYSKTKCIALLATPATITRQYTKDLIAEFAGDCQVISVASSEMVHMAEDKLNKKEIDQEQLQTVLAPIKESCVDVLVLGCTHFPLLKTEITEILDDEVLLMDSGKAIARRVETILVESFGSKKSGVTESANLTAWYTSKQLSHELTETLFEYGFKKISPINE</sequence>
<dbReference type="OrthoDB" id="9801055at2"/>
<evidence type="ECO:0000256" key="5">
    <source>
        <dbReference type="ARBA" id="ARBA00023235"/>
    </source>
</evidence>
<evidence type="ECO:0000313" key="9">
    <source>
        <dbReference type="Proteomes" id="UP000273022"/>
    </source>
</evidence>
<keyword evidence="5 7" id="KW-0413">Isomerase</keyword>
<evidence type="ECO:0000256" key="4">
    <source>
        <dbReference type="ARBA" id="ARBA00022984"/>
    </source>
</evidence>
<dbReference type="GO" id="GO:0008360">
    <property type="term" value="P:regulation of cell shape"/>
    <property type="evidence" value="ECO:0007669"/>
    <property type="project" value="UniProtKB-KW"/>
</dbReference>
<comment type="catalytic activity">
    <reaction evidence="1 7">
        <text>L-glutamate = D-glutamate</text>
        <dbReference type="Rhea" id="RHEA:12813"/>
        <dbReference type="ChEBI" id="CHEBI:29985"/>
        <dbReference type="ChEBI" id="CHEBI:29986"/>
        <dbReference type="EC" id="5.1.1.3"/>
    </reaction>
</comment>
<protein>
    <recommendedName>
        <fullName evidence="2 7">Glutamate racemase</fullName>
        <ecNumber evidence="2 7">5.1.1.3</ecNumber>
    </recommendedName>
</protein>
<dbReference type="InterPro" id="IPR001920">
    <property type="entry name" value="Asp/Glu_race"/>
</dbReference>
<reference evidence="8 9" key="1">
    <citation type="submission" date="2018-09" db="EMBL/GenBank/DDBJ databases">
        <title>Phylogeny of the Shewanellaceae, and recommendation for two new genera, Pseudoshewanella and Parashewanella.</title>
        <authorList>
            <person name="Wang G."/>
        </authorList>
    </citation>
    <scope>NUCLEOTIDE SEQUENCE [LARGE SCALE GENOMIC DNA]</scope>
    <source>
        <strain evidence="8 9">KCTC 22492</strain>
    </source>
</reference>
<proteinExistence type="inferred from homology"/>
<keyword evidence="4 7" id="KW-0573">Peptidoglycan synthesis</keyword>
<keyword evidence="3 7" id="KW-0133">Cell shape</keyword>
<feature type="active site" description="Proton donor/acceptor" evidence="7">
    <location>
        <position position="183"/>
    </location>
</feature>
<dbReference type="GO" id="GO:0009252">
    <property type="term" value="P:peptidoglycan biosynthetic process"/>
    <property type="evidence" value="ECO:0007669"/>
    <property type="project" value="UniProtKB-UniRule"/>
</dbReference>
<dbReference type="EC" id="5.1.1.3" evidence="2 7"/>